<sequence>MKQRDLDYEDSEDMRKEGLTADRLGFIKMRTLDQEGKIRLATKRDQTMHYNNKDISMAKGKGKNLVKGNWDNLRLLSYNRTRSLRPQEPKRTKDTKRNDTGRITRNI</sequence>
<organism evidence="2 3">
    <name type="scientific">Elysia crispata</name>
    <name type="common">lettuce slug</name>
    <dbReference type="NCBI Taxonomy" id="231223"/>
    <lineage>
        <taxon>Eukaryota</taxon>
        <taxon>Metazoa</taxon>
        <taxon>Spiralia</taxon>
        <taxon>Lophotrochozoa</taxon>
        <taxon>Mollusca</taxon>
        <taxon>Gastropoda</taxon>
        <taxon>Heterobranchia</taxon>
        <taxon>Euthyneura</taxon>
        <taxon>Panpulmonata</taxon>
        <taxon>Sacoglossa</taxon>
        <taxon>Placobranchoidea</taxon>
        <taxon>Plakobranchidae</taxon>
        <taxon>Elysia</taxon>
    </lineage>
</organism>
<dbReference type="EMBL" id="JAWDGP010006299">
    <property type="protein sequence ID" value="KAK3743675.1"/>
    <property type="molecule type" value="Genomic_DNA"/>
</dbReference>
<name>A0AAE1CYF9_9GAST</name>
<dbReference type="Proteomes" id="UP001283361">
    <property type="component" value="Unassembled WGS sequence"/>
</dbReference>
<dbReference type="AlphaFoldDB" id="A0AAE1CYF9"/>
<feature type="compositionally biased region" description="Basic and acidic residues" evidence="1">
    <location>
        <begin position="85"/>
        <end position="107"/>
    </location>
</feature>
<protein>
    <submittedName>
        <fullName evidence="2">Uncharacterized protein</fullName>
    </submittedName>
</protein>
<reference evidence="2" key="1">
    <citation type="journal article" date="2023" name="G3 (Bethesda)">
        <title>A reference genome for the long-term kleptoplast-retaining sea slug Elysia crispata morphotype clarki.</title>
        <authorList>
            <person name="Eastman K.E."/>
            <person name="Pendleton A.L."/>
            <person name="Shaikh M.A."/>
            <person name="Suttiyut T."/>
            <person name="Ogas R."/>
            <person name="Tomko P."/>
            <person name="Gavelis G."/>
            <person name="Widhalm J.R."/>
            <person name="Wisecaver J.H."/>
        </authorList>
    </citation>
    <scope>NUCLEOTIDE SEQUENCE</scope>
    <source>
        <strain evidence="2">ECLA1</strain>
    </source>
</reference>
<comment type="caution">
    <text evidence="2">The sequence shown here is derived from an EMBL/GenBank/DDBJ whole genome shotgun (WGS) entry which is preliminary data.</text>
</comment>
<evidence type="ECO:0000313" key="3">
    <source>
        <dbReference type="Proteomes" id="UP001283361"/>
    </source>
</evidence>
<feature type="region of interest" description="Disordered" evidence="1">
    <location>
        <begin position="81"/>
        <end position="107"/>
    </location>
</feature>
<keyword evidence="3" id="KW-1185">Reference proteome</keyword>
<evidence type="ECO:0000313" key="2">
    <source>
        <dbReference type="EMBL" id="KAK3743675.1"/>
    </source>
</evidence>
<proteinExistence type="predicted"/>
<accession>A0AAE1CYF9</accession>
<gene>
    <name evidence="2" type="ORF">RRG08_030797</name>
</gene>
<evidence type="ECO:0000256" key="1">
    <source>
        <dbReference type="SAM" id="MobiDB-lite"/>
    </source>
</evidence>